<reference evidence="2" key="1">
    <citation type="submission" date="2016-01" db="EMBL/GenBank/DDBJ databases">
        <title>Complete genome of Planococcus rifietoensis type strain M8.</title>
        <authorList>
            <person name="See-Too W.S."/>
        </authorList>
    </citation>
    <scope>NUCLEOTIDE SEQUENCE [LARGE SCALE GENOMIC DNA]</scope>
    <source>
        <strain evidence="2">M8</strain>
    </source>
</reference>
<dbReference type="STRING" id="200991.AUC31_02425"/>
<feature type="transmembrane region" description="Helical" evidence="1">
    <location>
        <begin position="12"/>
        <end position="37"/>
    </location>
</feature>
<protein>
    <recommendedName>
        <fullName evidence="4">Competence protein ComGF</fullName>
    </recommendedName>
</protein>
<keyword evidence="1" id="KW-1133">Transmembrane helix</keyword>
<evidence type="ECO:0008006" key="4">
    <source>
        <dbReference type="Google" id="ProtNLM"/>
    </source>
</evidence>
<organism evidence="2 3">
    <name type="scientific">Planococcus rifietoensis</name>
    <dbReference type="NCBI Taxonomy" id="200991"/>
    <lineage>
        <taxon>Bacteria</taxon>
        <taxon>Bacillati</taxon>
        <taxon>Bacillota</taxon>
        <taxon>Bacilli</taxon>
        <taxon>Bacillales</taxon>
        <taxon>Caryophanaceae</taxon>
        <taxon>Planococcus</taxon>
    </lineage>
</organism>
<dbReference type="InterPro" id="IPR016977">
    <property type="entry name" value="ComGF"/>
</dbReference>
<evidence type="ECO:0000313" key="2">
    <source>
        <dbReference type="EMBL" id="ALS74182.1"/>
    </source>
</evidence>
<evidence type="ECO:0000256" key="1">
    <source>
        <dbReference type="SAM" id="Phobius"/>
    </source>
</evidence>
<dbReference type="RefSeq" id="WP_058380890.1">
    <property type="nucleotide sequence ID" value="NZ_CP013659.2"/>
</dbReference>
<keyword evidence="1" id="KW-0472">Membrane</keyword>
<dbReference type="AlphaFoldDB" id="A0A0U2Q6F7"/>
<sequence>MHRVNIRSSNGFTFLDSLLELLALSIMLPLAAMFYLFSSHMLVDLDSGATEFRLFALELQQYLDGSEQIYIMRDGKGVRIIREGVVYDIELYGSVVRKRKDQLGHEIMLTDVKNSFFQLEGKRLTILLEFQSGAKEEADYALSLSD</sequence>
<dbReference type="EMBL" id="CP013659">
    <property type="protein sequence ID" value="ALS74182.1"/>
    <property type="molecule type" value="Genomic_DNA"/>
</dbReference>
<gene>
    <name evidence="2" type="ORF">AUC31_02425</name>
</gene>
<dbReference type="KEGG" id="prt:AUC31_02425"/>
<keyword evidence="1" id="KW-0812">Transmembrane</keyword>
<dbReference type="OrthoDB" id="2361316at2"/>
<proteinExistence type="predicted"/>
<dbReference type="Proteomes" id="UP000067683">
    <property type="component" value="Chromosome"/>
</dbReference>
<accession>A0A0U2Q6F7</accession>
<evidence type="ECO:0000313" key="3">
    <source>
        <dbReference type="Proteomes" id="UP000067683"/>
    </source>
</evidence>
<dbReference type="Pfam" id="PF15980">
    <property type="entry name" value="ComGF"/>
    <property type="match status" value="1"/>
</dbReference>
<keyword evidence="3" id="KW-1185">Reference proteome</keyword>
<name>A0A0U2Q6F7_9BACL</name>